<keyword evidence="7" id="KW-0436">Ligase</keyword>
<keyword evidence="3 5" id="KW-1133">Transmembrane helix</keyword>
<dbReference type="Proteomes" id="UP001146670">
    <property type="component" value="Unassembled WGS sequence"/>
</dbReference>
<feature type="transmembrane region" description="Helical" evidence="5">
    <location>
        <begin position="127"/>
        <end position="150"/>
    </location>
</feature>
<gene>
    <name evidence="7" type="ORF">OW157_03285</name>
</gene>
<feature type="transmembrane region" description="Helical" evidence="5">
    <location>
        <begin position="391"/>
        <end position="415"/>
    </location>
</feature>
<proteinExistence type="predicted"/>
<dbReference type="InterPro" id="IPR051533">
    <property type="entry name" value="WaaL-like"/>
</dbReference>
<feature type="transmembrane region" description="Helical" evidence="5">
    <location>
        <begin position="170"/>
        <end position="192"/>
    </location>
</feature>
<evidence type="ECO:0000259" key="6">
    <source>
        <dbReference type="Pfam" id="PF04932"/>
    </source>
</evidence>
<feature type="transmembrane region" description="Helical" evidence="5">
    <location>
        <begin position="67"/>
        <end position="84"/>
    </location>
</feature>
<feature type="domain" description="O-antigen ligase-related" evidence="6">
    <location>
        <begin position="217"/>
        <end position="406"/>
    </location>
</feature>
<protein>
    <submittedName>
        <fullName evidence="7">O-antigen ligase family protein</fullName>
    </submittedName>
</protein>
<feature type="transmembrane region" description="Helical" evidence="5">
    <location>
        <begin position="204"/>
        <end position="221"/>
    </location>
</feature>
<evidence type="ECO:0000256" key="1">
    <source>
        <dbReference type="ARBA" id="ARBA00004141"/>
    </source>
</evidence>
<dbReference type="InterPro" id="IPR007016">
    <property type="entry name" value="O-antigen_ligase-rel_domated"/>
</dbReference>
<feature type="transmembrane region" description="Helical" evidence="5">
    <location>
        <begin position="90"/>
        <end position="106"/>
    </location>
</feature>
<dbReference type="Pfam" id="PF04932">
    <property type="entry name" value="Wzy_C"/>
    <property type="match status" value="1"/>
</dbReference>
<keyword evidence="2 5" id="KW-0812">Transmembrane</keyword>
<dbReference type="AlphaFoldDB" id="A0A9X3JF67"/>
<evidence type="ECO:0000256" key="3">
    <source>
        <dbReference type="ARBA" id="ARBA00022989"/>
    </source>
</evidence>
<dbReference type="RefSeq" id="WP_268752775.1">
    <property type="nucleotide sequence ID" value="NZ_JAPRFR010000001.1"/>
</dbReference>
<feature type="transmembrane region" description="Helical" evidence="5">
    <location>
        <begin position="37"/>
        <end position="55"/>
    </location>
</feature>
<organism evidence="7 8">
    <name type="scientific">Aerococcus kribbianus</name>
    <dbReference type="NCBI Taxonomy" id="2999064"/>
    <lineage>
        <taxon>Bacteria</taxon>
        <taxon>Bacillati</taxon>
        <taxon>Bacillota</taxon>
        <taxon>Bacilli</taxon>
        <taxon>Lactobacillales</taxon>
        <taxon>Aerococcaceae</taxon>
        <taxon>Aerococcus</taxon>
    </lineage>
</organism>
<sequence>MLRKVSSLVNNVNLFKIVTLVIFIFQNVPSDFDIENIPMKIAFVWGMYLLAKDFFFEKNMFKEKFSYLLFALCVSFGITVLLNFPFQFPYTVYNLGYLMQTVLLVYPFQFNKDEDQQVKWLTHFNDIFIVILFVLSLVSLIYFIFDIQYWVIDGTGNHWLRQGFLENRLFGLFTSPNFGAILGLLSVFMSVINNSIKRGDWKQFTPFYIANLIVQYFYYILANSRGTTLTIFALFMGFFIYQIFRSFQNSTQNKSRQIGKVIIVNSLLLFTIVSVNNQVEKVAAYIPPIVSEGLNFFDQGEESKSSTGSSIISPVVIQHSEEDSEVSSGRFTIWKAGVDATLQRPFFGLGDIDIYRNTKNNETINHIDMSKLSQQDRSELKRAQGNMHNTYVAIFTKGGLFALVIVGVFGCFYLFSHLMTIVRGNISFESAMSQQYIIIFVMILALLAENLVENHILFANRNVIGHIFWVYAGYLNYLQAKLKTTKVR</sequence>
<reference evidence="7" key="1">
    <citation type="submission" date="2022-12" db="EMBL/GenBank/DDBJ databases">
        <title>Description and comparative metabolic analysis of Aerococcus sp. nov., isolated from the feces of a pig.</title>
        <authorList>
            <person name="Chang Y.-H."/>
        </authorList>
    </citation>
    <scope>NUCLEOTIDE SEQUENCE</scope>
    <source>
        <strain evidence="7">YH-aer222</strain>
    </source>
</reference>
<dbReference type="GO" id="GO:0016020">
    <property type="term" value="C:membrane"/>
    <property type="evidence" value="ECO:0007669"/>
    <property type="project" value="UniProtKB-SubCell"/>
</dbReference>
<keyword evidence="4 5" id="KW-0472">Membrane</keyword>
<evidence type="ECO:0000256" key="4">
    <source>
        <dbReference type="ARBA" id="ARBA00023136"/>
    </source>
</evidence>
<dbReference type="EMBL" id="JAPRFR010000001">
    <property type="protein sequence ID" value="MCZ0725591.1"/>
    <property type="molecule type" value="Genomic_DNA"/>
</dbReference>
<dbReference type="PANTHER" id="PTHR37422:SF13">
    <property type="entry name" value="LIPOPOLYSACCHARIDE BIOSYNTHESIS PROTEIN PA4999-RELATED"/>
    <property type="match status" value="1"/>
</dbReference>
<comment type="subcellular location">
    <subcellularLocation>
        <location evidence="1">Membrane</location>
        <topology evidence="1">Multi-pass membrane protein</topology>
    </subcellularLocation>
</comment>
<evidence type="ECO:0000256" key="2">
    <source>
        <dbReference type="ARBA" id="ARBA00022692"/>
    </source>
</evidence>
<accession>A0A9X3JF67</accession>
<feature type="transmembrane region" description="Helical" evidence="5">
    <location>
        <begin position="227"/>
        <end position="244"/>
    </location>
</feature>
<comment type="caution">
    <text evidence="7">The sequence shown here is derived from an EMBL/GenBank/DDBJ whole genome shotgun (WGS) entry which is preliminary data.</text>
</comment>
<evidence type="ECO:0000313" key="8">
    <source>
        <dbReference type="Proteomes" id="UP001146670"/>
    </source>
</evidence>
<keyword evidence="8" id="KW-1185">Reference proteome</keyword>
<feature type="transmembrane region" description="Helical" evidence="5">
    <location>
        <begin position="7"/>
        <end position="25"/>
    </location>
</feature>
<dbReference type="GO" id="GO:0016874">
    <property type="term" value="F:ligase activity"/>
    <property type="evidence" value="ECO:0007669"/>
    <property type="project" value="UniProtKB-KW"/>
</dbReference>
<dbReference type="PANTHER" id="PTHR37422">
    <property type="entry name" value="TEICHURONIC ACID BIOSYNTHESIS PROTEIN TUAE"/>
    <property type="match status" value="1"/>
</dbReference>
<evidence type="ECO:0000313" key="7">
    <source>
        <dbReference type="EMBL" id="MCZ0725591.1"/>
    </source>
</evidence>
<feature type="transmembrane region" description="Helical" evidence="5">
    <location>
        <begin position="435"/>
        <end position="452"/>
    </location>
</feature>
<evidence type="ECO:0000256" key="5">
    <source>
        <dbReference type="SAM" id="Phobius"/>
    </source>
</evidence>
<name>A0A9X3JF67_9LACT</name>